<evidence type="ECO:0000313" key="5">
    <source>
        <dbReference type="Proteomes" id="UP000018208"/>
    </source>
</evidence>
<keyword evidence="5" id="KW-1185">Reference proteome</keyword>
<sequence>MAYVPPGGRPTTAYVPPQGRTINTEAQSTTFVPTGANQPVLEAMTLFQHQPVKVEKKELTIQELSTEYLKQFQSAKFSTKQKPKVISEQTQKALTSRNVERKQKAPKNMELTDAGKSNLLQLHNVALDIQKDIDEKKPIHVILQNYILYTQNTHLPMYIDTYRSDIIITTMSFIGLLFESRQVNIIYKVLDTVKGVYFKFFPQIQEEILNFILVKTLDLVTLLPEKYTAKIQNSLIFYNEKLSGEEDTIFFIFSLTFKVMQFAATCFYPTVFCEACSKLMMISVTFARYEELQQIIDTAEQFSWEDNFYDDYSSAYVQKLVYLLRADMISALLAVADYENCYKLLVSTSSLVKVNLEQQFVDIDDIHIELLRLVKLSIKYFSLTNQYLYQAQCQESFIRLSIAFNIDVDQLQNYADEAVILINCLPHILSKNFVPNFMLTANYNFSLTTQVQDISYMFISDTIAPSQDIYNLMSLKQGVRSKIYGSVNSYVKISNELISFLTVFCQFPQYFQDPEMYLQSAKAALQSYSASKFTISLVAFADKITEKFFTNAIALFLIQSIQTGKNNLKIDEISQFVLTQLQSLYPNDEINVPTSSLALVRLILPLVKLPIFANSNIKFSLISREFTFRQAKLIKTKQEFDEMNVKFTQISDFKPQQSKFYNSGILCDALKLVKQTHKPAHLTALNFAEIIVKNKLQIAETELKKRKEFEEKQNAEMKLSEQRDKELKKLAEIKQEADKMKRVFTDIITKHILSRANDDEELSVYLKSINLSNLKPIQWQGELMKKEAEFNRKRLQDRQNLLNSQTQKVEAQIYYIRQLQIEERKNTYMTQVEGLNQMLKEIVPIRFEQETASFEASKTLKLHLADIGDYQLLVTEQKTKFDEYYDEEAAIFEQKVEELAAKLKAESDAEKAKILSQEEAEKQKAELELEKMRQKSLLEAKKVAETKVYRPGQGSGAYVPGGNGSIYRPGQGSGNPYVPKSTVIKPAQGGAYVPQGKPGIYVPPDARK</sequence>
<dbReference type="Proteomes" id="UP000018208">
    <property type="component" value="Unassembled WGS sequence"/>
</dbReference>
<evidence type="ECO:0000256" key="1">
    <source>
        <dbReference type="SAM" id="Coils"/>
    </source>
</evidence>
<evidence type="ECO:0000256" key="2">
    <source>
        <dbReference type="SAM" id="MobiDB-lite"/>
    </source>
</evidence>
<feature type="region of interest" description="Disordered" evidence="2">
    <location>
        <begin position="952"/>
        <end position="980"/>
    </location>
</feature>
<reference evidence="4" key="2">
    <citation type="submission" date="2020-12" db="EMBL/GenBank/DDBJ databases">
        <title>New Spironucleus salmonicida genome in near-complete chromosomes.</title>
        <authorList>
            <person name="Xu F."/>
            <person name="Kurt Z."/>
            <person name="Jimenez-Gonzalez A."/>
            <person name="Astvaldsson A."/>
            <person name="Andersson J.O."/>
            <person name="Svard S.G."/>
        </authorList>
    </citation>
    <scope>NUCLEOTIDE SEQUENCE</scope>
    <source>
        <strain evidence="4">ATCC 50377</strain>
    </source>
</reference>
<feature type="coiled-coil region" evidence="1">
    <location>
        <begin position="693"/>
        <end position="743"/>
    </location>
</feature>
<feature type="coiled-coil region" evidence="1">
    <location>
        <begin position="785"/>
        <end position="812"/>
    </location>
</feature>
<feature type="coiled-coil region" evidence="1">
    <location>
        <begin position="889"/>
        <end position="937"/>
    </location>
</feature>
<evidence type="ECO:0000313" key="3">
    <source>
        <dbReference type="EMBL" id="EST41418.1"/>
    </source>
</evidence>
<dbReference type="VEuPathDB" id="GiardiaDB:SS50377_26564"/>
<proteinExistence type="predicted"/>
<dbReference type="EMBL" id="KI546170">
    <property type="protein sequence ID" value="EST41418.1"/>
    <property type="molecule type" value="Genomic_DNA"/>
</dbReference>
<gene>
    <name evidence="3" type="ORF">SS50377_19135</name>
    <name evidence="4" type="ORF">SS50377_26564</name>
</gene>
<keyword evidence="1" id="KW-0175">Coiled coil</keyword>
<dbReference type="AlphaFoldDB" id="V6LB14"/>
<reference evidence="3 4" key="1">
    <citation type="journal article" date="2014" name="PLoS Genet.">
        <title>The Genome of Spironucleus salmonicida Highlights a Fish Pathogen Adapted to Fluctuating Environments.</title>
        <authorList>
            <person name="Xu F."/>
            <person name="Jerlstrom-Hultqvist J."/>
            <person name="Einarsson E."/>
            <person name="Astvaldsson A."/>
            <person name="Svard S.G."/>
            <person name="Andersson J.O."/>
        </authorList>
    </citation>
    <scope>NUCLEOTIDE SEQUENCE</scope>
    <source>
        <strain evidence="4">ATCC 50377</strain>
    </source>
</reference>
<protein>
    <submittedName>
        <fullName evidence="3">Uncharacterized protein</fullName>
    </submittedName>
</protein>
<organism evidence="3">
    <name type="scientific">Spironucleus salmonicida</name>
    <dbReference type="NCBI Taxonomy" id="348837"/>
    <lineage>
        <taxon>Eukaryota</taxon>
        <taxon>Metamonada</taxon>
        <taxon>Diplomonadida</taxon>
        <taxon>Hexamitidae</taxon>
        <taxon>Hexamitinae</taxon>
        <taxon>Spironucleus</taxon>
    </lineage>
</organism>
<dbReference type="EMBL" id="AUWU02000006">
    <property type="protein sequence ID" value="KAH0572354.1"/>
    <property type="molecule type" value="Genomic_DNA"/>
</dbReference>
<feature type="compositionally biased region" description="Gly residues" evidence="2">
    <location>
        <begin position="953"/>
        <end position="964"/>
    </location>
</feature>
<evidence type="ECO:0000313" key="4">
    <source>
        <dbReference type="EMBL" id="KAH0572354.1"/>
    </source>
</evidence>
<name>V6LB14_9EUKA</name>
<accession>V6LB14</accession>